<evidence type="ECO:0000259" key="1">
    <source>
        <dbReference type="Pfam" id="PF14129"/>
    </source>
</evidence>
<evidence type="ECO:0000313" key="3">
    <source>
        <dbReference type="Proteomes" id="UP001179363"/>
    </source>
</evidence>
<dbReference type="PROSITE" id="PS51257">
    <property type="entry name" value="PROKAR_LIPOPROTEIN"/>
    <property type="match status" value="1"/>
</dbReference>
<keyword evidence="3" id="KW-1185">Reference proteome</keyword>
<dbReference type="EMBL" id="JAKGTH010000006">
    <property type="protein sequence ID" value="MCF4100279.1"/>
    <property type="molecule type" value="Genomic_DNA"/>
</dbReference>
<accession>A0ABS9EBL4</accession>
<dbReference type="InterPro" id="IPR025381">
    <property type="entry name" value="DUF4296"/>
</dbReference>
<protein>
    <submittedName>
        <fullName evidence="2">DUF4296 domain-containing protein</fullName>
    </submittedName>
</protein>
<name>A0ABS9EBL4_9FLAO</name>
<evidence type="ECO:0000313" key="2">
    <source>
        <dbReference type="EMBL" id="MCF4100279.1"/>
    </source>
</evidence>
<dbReference type="Proteomes" id="UP001179363">
    <property type="component" value="Unassembled WGS sequence"/>
</dbReference>
<comment type="caution">
    <text evidence="2">The sequence shown here is derived from an EMBL/GenBank/DDBJ whole genome shotgun (WGS) entry which is preliminary data.</text>
</comment>
<feature type="domain" description="DUF4296" evidence="1">
    <location>
        <begin position="25"/>
        <end position="107"/>
    </location>
</feature>
<sequence>MRSIWVLFIAVFFISCQDVEEIKKPANLIPEDKMVDVLTDLSILNSAKNYNRSLLEETGIQPDKYLFEKYQIDSLQLAESTGYYAKKYDILDDIYAKVKVNLETKKEEYETLRDEERKKDDSIRALKTTKDTLVKDDFSADSTIIERRLPQPMRRDIQIE</sequence>
<organism evidence="2 3">
    <name type="scientific">Gillisia lutea</name>
    <dbReference type="NCBI Taxonomy" id="2909668"/>
    <lineage>
        <taxon>Bacteria</taxon>
        <taxon>Pseudomonadati</taxon>
        <taxon>Bacteroidota</taxon>
        <taxon>Flavobacteriia</taxon>
        <taxon>Flavobacteriales</taxon>
        <taxon>Flavobacteriaceae</taxon>
        <taxon>Gillisia</taxon>
    </lineage>
</organism>
<proteinExistence type="predicted"/>
<reference evidence="2" key="1">
    <citation type="submission" date="2022-01" db="EMBL/GenBank/DDBJ databases">
        <title>Gillisia lutea sp. nov., isolated from marine plastic residues from the Malvarosa beach (Valencia, Spain).</title>
        <authorList>
            <person name="Vidal-Verdu A."/>
            <person name="Molina-Menor E."/>
            <person name="Satari L."/>
            <person name="Pascual J."/>
            <person name="Pereto J."/>
            <person name="Porcar M."/>
        </authorList>
    </citation>
    <scope>NUCLEOTIDE SEQUENCE</scope>
    <source>
        <strain evidence="2">M10.2A</strain>
    </source>
</reference>
<dbReference type="Pfam" id="PF14129">
    <property type="entry name" value="DUF4296"/>
    <property type="match status" value="1"/>
</dbReference>
<dbReference type="RefSeq" id="WP_236132428.1">
    <property type="nucleotide sequence ID" value="NZ_JAKGTH010000006.1"/>
</dbReference>
<gene>
    <name evidence="2" type="ORF">L1I30_01245</name>
</gene>